<dbReference type="PROSITE" id="PS51257">
    <property type="entry name" value="PROKAR_LIPOPROTEIN"/>
    <property type="match status" value="1"/>
</dbReference>
<evidence type="ECO:0000259" key="2">
    <source>
        <dbReference type="Pfam" id="PF06742"/>
    </source>
</evidence>
<dbReference type="PANTHER" id="PTHR36509">
    <property type="entry name" value="BLL3101 PROTEIN"/>
    <property type="match status" value="1"/>
</dbReference>
<dbReference type="InterPro" id="IPR037049">
    <property type="entry name" value="DUF1214_C_sf"/>
</dbReference>
<dbReference type="InterPro" id="IPR037050">
    <property type="entry name" value="DUF1254_sf"/>
</dbReference>
<dbReference type="SUPFAM" id="SSF160935">
    <property type="entry name" value="VPA0735-like"/>
    <property type="match status" value="1"/>
</dbReference>
<evidence type="ECO:0000313" key="4">
    <source>
        <dbReference type="EMBL" id="MDI3319292.1"/>
    </source>
</evidence>
<dbReference type="Gene3D" id="2.60.40.1610">
    <property type="entry name" value="Domain of unknown function DUF1254"/>
    <property type="match status" value="1"/>
</dbReference>
<gene>
    <name evidence="4" type="ORF">QJ048_05885</name>
</gene>
<accession>A0ABT6RBL7</accession>
<keyword evidence="1" id="KW-0732">Signal</keyword>
<dbReference type="Pfam" id="PF06742">
    <property type="entry name" value="DUF1214"/>
    <property type="match status" value="1"/>
</dbReference>
<sequence length="493" mass="54698">MKLPGICAFALLLLTSCHHGATTEQTIIADDESPDSIMARVRRLKDPVAGLAATAQPINMGNYAGARALGVLAYEWGYAVVKMEQTIRENIGTQRNSIETNHRAPLNALGWSRELPTPTDKGAAPPDCDAYHVSAVINLDEPYILQVPKTNGRYYVINIMDMYHNYLDCIGKRTTGTEGGTFAIIREGYNGELPTGVNKTIVSKTPKVLLYGKLRVLEGENTMAVHDLQDQFVLKSLSNFEGRVNPGSVASLPDLPIYSIADSFRFYKQLALAVQSNPAMNEDKVLAAQLENIGIRNGSFNPSLLTTAQLRGLKDAAMDAPLAIVASQAKFARQVNGWSWVSKPEDFGYNYSYRSFVTAQYMESLPDKEALFTTRNTDDEKSVFSGYNNYKLHFDGPPPVNGFWSLTLYVSGSNQLNGNELKRYKISSETAGLKSNSDGSFDILIQHAKPNEISNWLPAPEGQFYLVFRLYEPRDEVLAMQYNMPQVVKTRVY</sequence>
<evidence type="ECO:0000259" key="3">
    <source>
        <dbReference type="Pfam" id="PF06863"/>
    </source>
</evidence>
<organism evidence="4 5">
    <name type="scientific">Pinibacter soli</name>
    <dbReference type="NCBI Taxonomy" id="3044211"/>
    <lineage>
        <taxon>Bacteria</taxon>
        <taxon>Pseudomonadati</taxon>
        <taxon>Bacteroidota</taxon>
        <taxon>Chitinophagia</taxon>
        <taxon>Chitinophagales</taxon>
        <taxon>Chitinophagaceae</taxon>
        <taxon>Pinibacter</taxon>
    </lineage>
</organism>
<feature type="signal peptide" evidence="1">
    <location>
        <begin position="1"/>
        <end position="20"/>
    </location>
</feature>
<dbReference type="InterPro" id="IPR010679">
    <property type="entry name" value="DUF1254"/>
</dbReference>
<dbReference type="Gene3D" id="1.10.3360.10">
    <property type="entry name" value="VPA0735-like domain"/>
    <property type="match status" value="1"/>
</dbReference>
<name>A0ABT6RBL7_9BACT</name>
<feature type="chain" id="PRO_5046902353" evidence="1">
    <location>
        <begin position="21"/>
        <end position="493"/>
    </location>
</feature>
<proteinExistence type="predicted"/>
<dbReference type="Pfam" id="PF06863">
    <property type="entry name" value="DUF1254"/>
    <property type="match status" value="1"/>
</dbReference>
<keyword evidence="5" id="KW-1185">Reference proteome</keyword>
<dbReference type="RefSeq" id="WP_282333406.1">
    <property type="nucleotide sequence ID" value="NZ_JASBRG010000003.1"/>
</dbReference>
<feature type="domain" description="DUF1254" evidence="3">
    <location>
        <begin position="107"/>
        <end position="235"/>
    </location>
</feature>
<dbReference type="PANTHER" id="PTHR36509:SF2">
    <property type="entry name" value="BLL3101 PROTEIN"/>
    <property type="match status" value="1"/>
</dbReference>
<evidence type="ECO:0000313" key="5">
    <source>
        <dbReference type="Proteomes" id="UP001226434"/>
    </source>
</evidence>
<dbReference type="Proteomes" id="UP001226434">
    <property type="component" value="Unassembled WGS sequence"/>
</dbReference>
<comment type="caution">
    <text evidence="4">The sequence shown here is derived from an EMBL/GenBank/DDBJ whole genome shotgun (WGS) entry which is preliminary data.</text>
</comment>
<feature type="domain" description="DUF1214" evidence="2">
    <location>
        <begin position="370"/>
        <end position="474"/>
    </location>
</feature>
<dbReference type="EMBL" id="JASBRG010000003">
    <property type="protein sequence ID" value="MDI3319292.1"/>
    <property type="molecule type" value="Genomic_DNA"/>
</dbReference>
<reference evidence="4 5" key="1">
    <citation type="submission" date="2023-05" db="EMBL/GenBank/DDBJ databases">
        <title>Genome sequence of Pinibacter sp. MAH-24.</title>
        <authorList>
            <person name="Huq M.A."/>
        </authorList>
    </citation>
    <scope>NUCLEOTIDE SEQUENCE [LARGE SCALE GENOMIC DNA]</scope>
    <source>
        <strain evidence="4 5">MAH-24</strain>
    </source>
</reference>
<dbReference type="InterPro" id="IPR010621">
    <property type="entry name" value="DUF1214"/>
</dbReference>
<protein>
    <submittedName>
        <fullName evidence="4">DUF1214 domain-containing protein</fullName>
    </submittedName>
</protein>
<evidence type="ECO:0000256" key="1">
    <source>
        <dbReference type="SAM" id="SignalP"/>
    </source>
</evidence>
<dbReference type="Gene3D" id="2.60.120.600">
    <property type="entry name" value="Domain of unknown function DUF1214, C-terminal domain"/>
    <property type="match status" value="1"/>
</dbReference>